<dbReference type="InterPro" id="IPR013149">
    <property type="entry name" value="ADH-like_C"/>
</dbReference>
<reference evidence="4" key="1">
    <citation type="submission" date="2021-03" db="EMBL/GenBank/DDBJ databases">
        <authorList>
            <person name="Tagirdzhanova G."/>
        </authorList>
    </citation>
    <scope>NUCLEOTIDE SEQUENCE</scope>
</reference>
<dbReference type="OrthoDB" id="48317at2759"/>
<protein>
    <recommendedName>
        <fullName evidence="3">Enoyl reductase (ER) domain-containing protein</fullName>
    </recommendedName>
</protein>
<dbReference type="CDD" id="cd08249">
    <property type="entry name" value="enoyl_reductase_like"/>
    <property type="match status" value="1"/>
</dbReference>
<proteinExistence type="inferred from homology"/>
<organism evidence="4 5">
    <name type="scientific">Gomphillus americanus</name>
    <dbReference type="NCBI Taxonomy" id="1940652"/>
    <lineage>
        <taxon>Eukaryota</taxon>
        <taxon>Fungi</taxon>
        <taxon>Dikarya</taxon>
        <taxon>Ascomycota</taxon>
        <taxon>Pezizomycotina</taxon>
        <taxon>Lecanoromycetes</taxon>
        <taxon>OSLEUM clade</taxon>
        <taxon>Ostropomycetidae</taxon>
        <taxon>Ostropales</taxon>
        <taxon>Graphidaceae</taxon>
        <taxon>Gomphilloideae</taxon>
        <taxon>Gomphillus</taxon>
    </lineage>
</organism>
<dbReference type="Proteomes" id="UP000664169">
    <property type="component" value="Unassembled WGS sequence"/>
</dbReference>
<keyword evidence="5" id="KW-1185">Reference proteome</keyword>
<evidence type="ECO:0000313" key="4">
    <source>
        <dbReference type="EMBL" id="CAF9905813.1"/>
    </source>
</evidence>
<name>A0A8H3I5S4_9LECA</name>
<sequence length="334" mass="35488">MASNKAAFFDKTGIPLRIGDAPIPQPGPDDIVVKNYAVAINPVDFYQWSTGAMIKNYPAVLGHDVAGEVYDVGSSVTKFKKGDRVAGQAWGFKTGQPQDGAFALYSNIPSKNSASLPESIAFKDAAVLPLAIDTAATGLFLAESLDLPWPEENSKPIEKTIIVYGASSSVGSMAVQLAKAAGARVIGVASKVNADFVKEAGADLALDYRDPNVIEDAVKSIDKSSFVGIYDAIGNEASHKIVVPIFERIGGKSRYATTRATPDNLPKDVSRYRIVGMGEHVFPIWKTFVADALQSGKLKCLPRPEVVGTGLESLQTGVERMGKGVSATKLVIEL</sequence>
<dbReference type="SUPFAM" id="SSF50129">
    <property type="entry name" value="GroES-like"/>
    <property type="match status" value="1"/>
</dbReference>
<dbReference type="AlphaFoldDB" id="A0A8H3I5S4"/>
<dbReference type="SUPFAM" id="SSF51735">
    <property type="entry name" value="NAD(P)-binding Rossmann-fold domains"/>
    <property type="match status" value="1"/>
</dbReference>
<keyword evidence="2" id="KW-0560">Oxidoreductase</keyword>
<dbReference type="EMBL" id="CAJPDQ010000002">
    <property type="protein sequence ID" value="CAF9905813.1"/>
    <property type="molecule type" value="Genomic_DNA"/>
</dbReference>
<dbReference type="InterPro" id="IPR020843">
    <property type="entry name" value="ER"/>
</dbReference>
<comment type="caution">
    <text evidence="4">The sequence shown here is derived from an EMBL/GenBank/DDBJ whole genome shotgun (WGS) entry which is preliminary data.</text>
</comment>
<evidence type="ECO:0000259" key="3">
    <source>
        <dbReference type="SMART" id="SM00829"/>
    </source>
</evidence>
<evidence type="ECO:0000313" key="5">
    <source>
        <dbReference type="Proteomes" id="UP000664169"/>
    </source>
</evidence>
<dbReference type="InterPro" id="IPR013154">
    <property type="entry name" value="ADH-like_N"/>
</dbReference>
<evidence type="ECO:0000256" key="1">
    <source>
        <dbReference type="ARBA" id="ARBA00008072"/>
    </source>
</evidence>
<dbReference type="InterPro" id="IPR011032">
    <property type="entry name" value="GroES-like_sf"/>
</dbReference>
<dbReference type="SMART" id="SM00829">
    <property type="entry name" value="PKS_ER"/>
    <property type="match status" value="1"/>
</dbReference>
<dbReference type="Pfam" id="PF08240">
    <property type="entry name" value="ADH_N"/>
    <property type="match status" value="1"/>
</dbReference>
<dbReference type="Pfam" id="PF00107">
    <property type="entry name" value="ADH_zinc_N"/>
    <property type="match status" value="1"/>
</dbReference>
<dbReference type="InterPro" id="IPR036291">
    <property type="entry name" value="NAD(P)-bd_dom_sf"/>
</dbReference>
<dbReference type="Gene3D" id="3.40.50.720">
    <property type="entry name" value="NAD(P)-binding Rossmann-like Domain"/>
    <property type="match status" value="1"/>
</dbReference>
<dbReference type="InterPro" id="IPR047122">
    <property type="entry name" value="Trans-enoyl_RdTase-like"/>
</dbReference>
<feature type="domain" description="Enoyl reductase (ER)" evidence="3">
    <location>
        <begin position="13"/>
        <end position="332"/>
    </location>
</feature>
<gene>
    <name evidence="4" type="ORF">GOMPHAMPRED_003378</name>
</gene>
<accession>A0A8H3I5S4</accession>
<dbReference type="Gene3D" id="3.90.180.10">
    <property type="entry name" value="Medium-chain alcohol dehydrogenases, catalytic domain"/>
    <property type="match status" value="1"/>
</dbReference>
<evidence type="ECO:0000256" key="2">
    <source>
        <dbReference type="ARBA" id="ARBA00023002"/>
    </source>
</evidence>
<comment type="similarity">
    <text evidence="1">Belongs to the zinc-containing alcohol dehydrogenase family.</text>
</comment>
<dbReference type="PANTHER" id="PTHR45348:SF2">
    <property type="entry name" value="ZINC-TYPE ALCOHOL DEHYDROGENASE-LIKE PROTEIN C2E1P3.01"/>
    <property type="match status" value="1"/>
</dbReference>
<dbReference type="GO" id="GO:0016651">
    <property type="term" value="F:oxidoreductase activity, acting on NAD(P)H"/>
    <property type="evidence" value="ECO:0007669"/>
    <property type="project" value="InterPro"/>
</dbReference>
<dbReference type="PANTHER" id="PTHR45348">
    <property type="entry name" value="HYPOTHETICAL OXIDOREDUCTASE (EUROFUNG)"/>
    <property type="match status" value="1"/>
</dbReference>